<dbReference type="Proteomes" id="UP001432027">
    <property type="component" value="Unassembled WGS sequence"/>
</dbReference>
<accession>A0AAV5SIS3</accession>
<dbReference type="Gene3D" id="1.10.1280.10">
    <property type="entry name" value="Di-copper center containing domain from catechol oxidase"/>
    <property type="match status" value="1"/>
</dbReference>
<feature type="domain" description="Tyrosinase copper-binding" evidence="2">
    <location>
        <begin position="6"/>
        <end position="23"/>
    </location>
</feature>
<keyword evidence="1" id="KW-0479">Metal-binding</keyword>
<feature type="non-terminal residue" evidence="3">
    <location>
        <position position="232"/>
    </location>
</feature>
<dbReference type="AlphaFoldDB" id="A0AAV5SIS3"/>
<protein>
    <recommendedName>
        <fullName evidence="2">Tyrosinase copper-binding domain-containing protein</fullName>
    </recommendedName>
</protein>
<name>A0AAV5SIS3_9BILA</name>
<dbReference type="GO" id="GO:0046872">
    <property type="term" value="F:metal ion binding"/>
    <property type="evidence" value="ECO:0007669"/>
    <property type="project" value="UniProtKB-KW"/>
</dbReference>
<dbReference type="SUPFAM" id="SSF48056">
    <property type="entry name" value="Di-copper centre-containing domain"/>
    <property type="match status" value="1"/>
</dbReference>
<dbReference type="PANTHER" id="PTHR11474">
    <property type="entry name" value="TYROSINASE FAMILY MEMBER"/>
    <property type="match status" value="1"/>
</dbReference>
<dbReference type="InterPro" id="IPR050316">
    <property type="entry name" value="Tyrosinase/Hemocyanin"/>
</dbReference>
<comment type="caution">
    <text evidence="3">The sequence shown here is derived from an EMBL/GenBank/DDBJ whole genome shotgun (WGS) entry which is preliminary data.</text>
</comment>
<dbReference type="GO" id="GO:0016491">
    <property type="term" value="F:oxidoreductase activity"/>
    <property type="evidence" value="ECO:0007669"/>
    <property type="project" value="InterPro"/>
</dbReference>
<evidence type="ECO:0000259" key="2">
    <source>
        <dbReference type="PROSITE" id="PS00497"/>
    </source>
</evidence>
<evidence type="ECO:0000313" key="3">
    <source>
        <dbReference type="EMBL" id="GMS82360.1"/>
    </source>
</evidence>
<dbReference type="EMBL" id="BTSX01000002">
    <property type="protein sequence ID" value="GMS82360.1"/>
    <property type="molecule type" value="Genomic_DNA"/>
</dbReference>
<dbReference type="InterPro" id="IPR008922">
    <property type="entry name" value="Di-copper_centre_dom_sf"/>
</dbReference>
<evidence type="ECO:0000313" key="4">
    <source>
        <dbReference type="Proteomes" id="UP001432027"/>
    </source>
</evidence>
<feature type="non-terminal residue" evidence="3">
    <location>
        <position position="1"/>
    </location>
</feature>
<reference evidence="3" key="1">
    <citation type="submission" date="2023-10" db="EMBL/GenBank/DDBJ databases">
        <title>Genome assembly of Pristionchus species.</title>
        <authorList>
            <person name="Yoshida K."/>
            <person name="Sommer R.J."/>
        </authorList>
    </citation>
    <scope>NUCLEOTIDE SEQUENCE</scope>
    <source>
        <strain evidence="3">RS0144</strain>
    </source>
</reference>
<dbReference type="Pfam" id="PF00264">
    <property type="entry name" value="Tyrosinase"/>
    <property type="match status" value="1"/>
</dbReference>
<proteinExistence type="predicted"/>
<dbReference type="PANTHER" id="PTHR11474:SF21">
    <property type="entry name" value="SHKT DOMAIN-CONTAINING PROTEIN"/>
    <property type="match status" value="1"/>
</dbReference>
<evidence type="ECO:0000256" key="1">
    <source>
        <dbReference type="ARBA" id="ARBA00022723"/>
    </source>
</evidence>
<sequence length="232" mass="25365">QAPSAHSGPAFVAWHREYVKRFEIALRLIDPSISLPYWDTTLEGALADVKYSILWTDELMGSTMNGAVDVGTFAGWTNIDGDTIVRNLGQDSTRVLNYNDRSLALGKMRIEQIMAYTSARNSRATRPVAYAPNNALCSSIAHFSNSTMSPFAPLQNIDGCSNDYTDNLYSYDRRPSCSFGENCGSKYLFCDRSHGSAQCAAKIRVGQPCTGYSRGENVCYNSVCTGGVCTAV</sequence>
<organism evidence="3 4">
    <name type="scientific">Pristionchus entomophagus</name>
    <dbReference type="NCBI Taxonomy" id="358040"/>
    <lineage>
        <taxon>Eukaryota</taxon>
        <taxon>Metazoa</taxon>
        <taxon>Ecdysozoa</taxon>
        <taxon>Nematoda</taxon>
        <taxon>Chromadorea</taxon>
        <taxon>Rhabditida</taxon>
        <taxon>Rhabditina</taxon>
        <taxon>Diplogasteromorpha</taxon>
        <taxon>Diplogasteroidea</taxon>
        <taxon>Neodiplogasteridae</taxon>
        <taxon>Pristionchus</taxon>
    </lineage>
</organism>
<dbReference type="InterPro" id="IPR002227">
    <property type="entry name" value="Tyrosinase_Cu-bd"/>
</dbReference>
<dbReference type="PROSITE" id="PS00497">
    <property type="entry name" value="TYROSINASE_1"/>
    <property type="match status" value="1"/>
</dbReference>
<gene>
    <name evidence="3" type="ORF">PENTCL1PPCAC_4535</name>
</gene>
<keyword evidence="4" id="KW-1185">Reference proteome</keyword>